<sequence length="403" mass="44573">MRAAIWTRPVFYLDTRLDAKPAERGKCGMPQISGRVTAEALPFFYMRTEGQSRRAKNADVVWCGRQSRRTENKGRNARRGRRKERQKPDPHDIRVYVAQSRNLAKRASAHLTSIHNPNGTKLLHTIARKEDMKTTIVCLDPEGLFDDTTNGPKSIFGVVDEVAGPLWNPVFSAKRALEELGGGMQDIMEVPGFSDELNSILFTTEGEMVTPTAKLVFSHSAMKNFPVLKYLGVLGPKEEGLAIQPDHNLGLSVPGMPTHQKFARMTDEEKQRMKEEVLGLRPQKPLTSVDEDGEPVFYTAEPGELFEGHSAGLVTGLMSMAIVWEGLGGPAPPAPKTAARNVMAHIKEHSCQRDLDKRLIELFYWASDLPGRESSSESEGSDTGSDEGSPPYGRSDGEPITFD</sequence>
<feature type="compositionally biased region" description="Basic residues" evidence="1">
    <location>
        <begin position="75"/>
        <end position="85"/>
    </location>
</feature>
<reference evidence="2 3" key="1">
    <citation type="journal article" date="2016" name="Front. Microbiol.">
        <title>Genome and transcriptome sequences reveal the specific parasitism of the nematophagous Purpureocillium lilacinum 36-1.</title>
        <authorList>
            <person name="Xie J."/>
            <person name="Li S."/>
            <person name="Mo C."/>
            <person name="Xiao X."/>
            <person name="Peng D."/>
            <person name="Wang G."/>
            <person name="Xiao Y."/>
        </authorList>
    </citation>
    <scope>NUCLEOTIDE SEQUENCE [LARGE SCALE GENOMIC DNA]</scope>
    <source>
        <strain evidence="2 3">36-1</strain>
    </source>
</reference>
<organism evidence="2 3">
    <name type="scientific">Purpureocillium lilacinum</name>
    <name type="common">Paecilomyces lilacinus</name>
    <dbReference type="NCBI Taxonomy" id="33203"/>
    <lineage>
        <taxon>Eukaryota</taxon>
        <taxon>Fungi</taxon>
        <taxon>Dikarya</taxon>
        <taxon>Ascomycota</taxon>
        <taxon>Pezizomycotina</taxon>
        <taxon>Sordariomycetes</taxon>
        <taxon>Hypocreomycetidae</taxon>
        <taxon>Hypocreales</taxon>
        <taxon>Ophiocordycipitaceae</taxon>
        <taxon>Purpureocillium</taxon>
    </lineage>
</organism>
<accession>A0A2U3DSQ5</accession>
<feature type="compositionally biased region" description="Low complexity" evidence="1">
    <location>
        <begin position="377"/>
        <end position="389"/>
    </location>
</feature>
<dbReference type="EMBL" id="LCWV01000035">
    <property type="protein sequence ID" value="PWI65290.1"/>
    <property type="molecule type" value="Genomic_DNA"/>
</dbReference>
<feature type="region of interest" description="Disordered" evidence="1">
    <location>
        <begin position="67"/>
        <end position="91"/>
    </location>
</feature>
<evidence type="ECO:0000313" key="2">
    <source>
        <dbReference type="EMBL" id="PWI65290.1"/>
    </source>
</evidence>
<gene>
    <name evidence="2" type="ORF">PCL_07213</name>
</gene>
<proteinExistence type="predicted"/>
<evidence type="ECO:0000256" key="1">
    <source>
        <dbReference type="SAM" id="MobiDB-lite"/>
    </source>
</evidence>
<feature type="region of interest" description="Disordered" evidence="1">
    <location>
        <begin position="370"/>
        <end position="403"/>
    </location>
</feature>
<name>A0A2U3DSQ5_PURLI</name>
<dbReference type="Proteomes" id="UP000245956">
    <property type="component" value="Unassembled WGS sequence"/>
</dbReference>
<evidence type="ECO:0000313" key="3">
    <source>
        <dbReference type="Proteomes" id="UP000245956"/>
    </source>
</evidence>
<comment type="caution">
    <text evidence="2">The sequence shown here is derived from an EMBL/GenBank/DDBJ whole genome shotgun (WGS) entry which is preliminary data.</text>
</comment>
<dbReference type="AlphaFoldDB" id="A0A2U3DSQ5"/>
<protein>
    <submittedName>
        <fullName evidence="2">Uncharacterized protein</fullName>
    </submittedName>
</protein>